<sequence length="502" mass="58197">MTEFKKHYKVKLKKRNGEEKEIQRKTWEHFLEEKGVCYQRKEFFPGYSIYKIGDVSEELQKEIERNPEVDFIQPMHRYFLNFQSKQIDREREKLLVSEEKVCYPVIGILDNGIARLTEFENFLYEDGSSYCKEEKYPSHGTFVAGVLLYGDLLSGQSWAGGKELRIFDAAVVPDFSVYQLEEDELYERIYKAVSEHSWIKIWNLAISIRFPIDKNRISDFGLLLDYLQENYDILICKSCGNGNFIRSSEEVGMMLQGSDTERALVVASCNQEKKVSGFSLRGNGHKILQKPDIAMYGGDIFRNEEGKNKIEGVFSFSPEGEIVSSFGTSFATARMSRIVGNILYWKAEASPLFLKAMVVQAATGYEKYSLGYGCSASSEGIYKEYQNSVVKEATLLHAEERFSFRFSGHKILATFVSDVVLDYQQESGYILGDISWRVFYKGQDISFYNTLGHFEAFSSLKKIEMDMEEERGEVEVVIFKRKKQSYFEEERKKLRYCLIWKK</sequence>
<dbReference type="InterPro" id="IPR000209">
    <property type="entry name" value="Peptidase_S8/S53_dom"/>
</dbReference>
<dbReference type="AlphaFoldDB" id="A0A017H6J7"/>
<accession>A0A017H6J7</accession>
<dbReference type="EMBL" id="AUZI01000016">
    <property type="protein sequence ID" value="KID49085.1"/>
    <property type="molecule type" value="Genomic_DNA"/>
</dbReference>
<dbReference type="InterPro" id="IPR036852">
    <property type="entry name" value="Peptidase_S8/S53_dom_sf"/>
</dbReference>
<dbReference type="PATRIC" id="fig|1226633.4.peg.1313"/>
<reference evidence="2 3" key="1">
    <citation type="submission" date="2013-08" db="EMBL/GenBank/DDBJ databases">
        <title>An opportunistic ruminal bacterium that causes liver abscesses in cattle.</title>
        <authorList>
            <person name="Benahmed F.H."/>
            <person name="Rasmussen M."/>
            <person name="Harbottle H."/>
            <person name="Soppet D."/>
            <person name="Nagaraja T.G."/>
            <person name="Davidson M."/>
        </authorList>
    </citation>
    <scope>NUCLEOTIDE SEQUENCE [LARGE SCALE GENOMIC DNA]</scope>
    <source>
        <strain evidence="2 3">B35</strain>
    </source>
</reference>
<dbReference type="GO" id="GO:0006508">
    <property type="term" value="P:proteolysis"/>
    <property type="evidence" value="ECO:0007669"/>
    <property type="project" value="InterPro"/>
</dbReference>
<evidence type="ECO:0000259" key="1">
    <source>
        <dbReference type="Pfam" id="PF00082"/>
    </source>
</evidence>
<dbReference type="Proteomes" id="UP000031184">
    <property type="component" value="Unassembled WGS sequence"/>
</dbReference>
<organism evidence="2 3">
    <name type="scientific">Fusobacterium necrophorum subsp. funduliforme B35</name>
    <dbReference type="NCBI Taxonomy" id="1226633"/>
    <lineage>
        <taxon>Bacteria</taxon>
        <taxon>Fusobacteriati</taxon>
        <taxon>Fusobacteriota</taxon>
        <taxon>Fusobacteriia</taxon>
        <taxon>Fusobacteriales</taxon>
        <taxon>Fusobacteriaceae</taxon>
        <taxon>Fusobacterium</taxon>
    </lineage>
</organism>
<evidence type="ECO:0000313" key="2">
    <source>
        <dbReference type="EMBL" id="KID49085.1"/>
    </source>
</evidence>
<gene>
    <name evidence="2" type="ORF">C095_06545</name>
</gene>
<dbReference type="GO" id="GO:0004252">
    <property type="term" value="F:serine-type endopeptidase activity"/>
    <property type="evidence" value="ECO:0007669"/>
    <property type="project" value="InterPro"/>
</dbReference>
<dbReference type="CDD" id="cd04847">
    <property type="entry name" value="Peptidases_S8_Subtilisin_like_2"/>
    <property type="match status" value="1"/>
</dbReference>
<evidence type="ECO:0000313" key="3">
    <source>
        <dbReference type="Proteomes" id="UP000031184"/>
    </source>
</evidence>
<name>A0A017H6J7_9FUSO</name>
<dbReference type="Pfam" id="PF00082">
    <property type="entry name" value="Peptidase_S8"/>
    <property type="match status" value="1"/>
</dbReference>
<proteinExistence type="predicted"/>
<protein>
    <submittedName>
        <fullName evidence="2">Peptidase S8</fullName>
    </submittedName>
</protein>
<comment type="caution">
    <text evidence="2">The sequence shown here is derived from an EMBL/GenBank/DDBJ whole genome shotgun (WGS) entry which is preliminary data.</text>
</comment>
<dbReference type="OrthoDB" id="9759014at2"/>
<dbReference type="InterPro" id="IPR034074">
    <property type="entry name" value="Y4bN_pept_dom"/>
</dbReference>
<feature type="domain" description="Peptidase S8/S53" evidence="1">
    <location>
        <begin position="105"/>
        <end position="373"/>
    </location>
</feature>
<dbReference type="Gene3D" id="3.40.50.200">
    <property type="entry name" value="Peptidase S8/S53 domain"/>
    <property type="match status" value="1"/>
</dbReference>
<dbReference type="SUPFAM" id="SSF52743">
    <property type="entry name" value="Subtilisin-like"/>
    <property type="match status" value="1"/>
</dbReference>
<dbReference type="RefSeq" id="WP_039121931.1">
    <property type="nucleotide sequence ID" value="NZ_AOJP01000003.1"/>
</dbReference>